<accession>A0AAV2HY86</accession>
<evidence type="ECO:0000313" key="3">
    <source>
        <dbReference type="Proteomes" id="UP001497497"/>
    </source>
</evidence>
<sequence>MSQSKKSPITFEQEEQLWEKKHFNLDSSTGLIHAVIFYLIKCFGVWQGKYLKMLTTEHVKFGEDEQGKYISIDTKSILGVGKVIKRYDDPGNPRSVYKIFKIYQGYLANEGPFLLRPITSIKDYVCYSPWALGVGIINQTVRNLMSEIGDGQPYANSSISLFALDMLKGTGIGYHCIGTWTQHLCISHTKSYLSDIFDSCSVVNCEDKNKELCLLVSRMLDPPYPCTSLVEERIKVAKELKKSKINAYDSWLENISTKFSGDEEAVLQNMEEMPEKPPLKRKSSGSSKVQSNSQLCSPFNNKRQHADPSIKSEILNLEADICKSVKE</sequence>
<dbReference type="AlphaFoldDB" id="A0AAV2HY86"/>
<evidence type="ECO:0000313" key="2">
    <source>
        <dbReference type="EMBL" id="CAL1539149.1"/>
    </source>
</evidence>
<organism evidence="2 3">
    <name type="scientific">Lymnaea stagnalis</name>
    <name type="common">Great pond snail</name>
    <name type="synonym">Helix stagnalis</name>
    <dbReference type="NCBI Taxonomy" id="6523"/>
    <lineage>
        <taxon>Eukaryota</taxon>
        <taxon>Metazoa</taxon>
        <taxon>Spiralia</taxon>
        <taxon>Lophotrochozoa</taxon>
        <taxon>Mollusca</taxon>
        <taxon>Gastropoda</taxon>
        <taxon>Heterobranchia</taxon>
        <taxon>Euthyneura</taxon>
        <taxon>Panpulmonata</taxon>
        <taxon>Hygrophila</taxon>
        <taxon>Lymnaeoidea</taxon>
        <taxon>Lymnaeidae</taxon>
        <taxon>Lymnaea</taxon>
    </lineage>
</organism>
<feature type="region of interest" description="Disordered" evidence="1">
    <location>
        <begin position="271"/>
        <end position="310"/>
    </location>
</feature>
<protein>
    <submittedName>
        <fullName evidence="2">Uncharacterized protein</fullName>
    </submittedName>
</protein>
<feature type="non-terminal residue" evidence="2">
    <location>
        <position position="327"/>
    </location>
</feature>
<evidence type="ECO:0000256" key="1">
    <source>
        <dbReference type="SAM" id="MobiDB-lite"/>
    </source>
</evidence>
<comment type="caution">
    <text evidence="2">The sequence shown here is derived from an EMBL/GenBank/DDBJ whole genome shotgun (WGS) entry which is preliminary data.</text>
</comment>
<gene>
    <name evidence="2" type="ORF">GSLYS_00012970001</name>
</gene>
<keyword evidence="3" id="KW-1185">Reference proteome</keyword>
<dbReference type="PANTHER" id="PTHR21446:SF12">
    <property type="entry name" value="POTASSIUM CHANNEL TETRAMERIZATION DOMAIN CONTAINING 1"/>
    <property type="match status" value="1"/>
</dbReference>
<dbReference type="Proteomes" id="UP001497497">
    <property type="component" value="Unassembled WGS sequence"/>
</dbReference>
<reference evidence="2 3" key="1">
    <citation type="submission" date="2024-04" db="EMBL/GenBank/DDBJ databases">
        <authorList>
            <consortium name="Genoscope - CEA"/>
            <person name="William W."/>
        </authorList>
    </citation>
    <scope>NUCLEOTIDE SEQUENCE [LARGE SCALE GENOMIC DNA]</scope>
</reference>
<feature type="compositionally biased region" description="Low complexity" evidence="1">
    <location>
        <begin position="284"/>
        <end position="293"/>
    </location>
</feature>
<dbReference type="EMBL" id="CAXITT010000328">
    <property type="protein sequence ID" value="CAL1539149.1"/>
    <property type="molecule type" value="Genomic_DNA"/>
</dbReference>
<name>A0AAV2HY86_LYMST</name>
<proteinExistence type="predicted"/>
<dbReference type="PANTHER" id="PTHR21446">
    <property type="entry name" value="DUF3504 DOMAIN-CONTAINING PROTEIN"/>
    <property type="match status" value="1"/>
</dbReference>
<dbReference type="InterPro" id="IPR052787">
    <property type="entry name" value="MAVS"/>
</dbReference>